<feature type="domain" description="NodB homology" evidence="16">
    <location>
        <begin position="132"/>
        <end position="328"/>
    </location>
</feature>
<dbReference type="GO" id="GO:0098552">
    <property type="term" value="C:side of membrane"/>
    <property type="evidence" value="ECO:0007669"/>
    <property type="project" value="UniProtKB-KW"/>
</dbReference>
<dbReference type="GO" id="GO:0006032">
    <property type="term" value="P:chitin catabolic process"/>
    <property type="evidence" value="ECO:0007669"/>
    <property type="project" value="UniProtKB-KW"/>
</dbReference>
<keyword evidence="8" id="KW-0170">Cobalt</keyword>
<dbReference type="GO" id="GO:0009272">
    <property type="term" value="P:fungal-type cell wall biogenesis"/>
    <property type="evidence" value="ECO:0007669"/>
    <property type="project" value="UniProtKB-ARBA"/>
</dbReference>
<dbReference type="GO" id="GO:0000272">
    <property type="term" value="P:polysaccharide catabolic process"/>
    <property type="evidence" value="ECO:0007669"/>
    <property type="project" value="UniProtKB-KW"/>
</dbReference>
<proteinExistence type="predicted"/>
<dbReference type="Pfam" id="PF01522">
    <property type="entry name" value="Polysacc_deac_1"/>
    <property type="match status" value="1"/>
</dbReference>
<keyword evidence="4" id="KW-0325">Glycoprotein</keyword>
<feature type="chain" id="PRO_5034536435" description="chitin deacetylase" evidence="15">
    <location>
        <begin position="20"/>
        <end position="412"/>
    </location>
</feature>
<dbReference type="PANTHER" id="PTHR10587:SF98">
    <property type="entry name" value="CHITIN DEACETYLASE"/>
    <property type="match status" value="1"/>
</dbReference>
<keyword evidence="3" id="KW-1003">Cell membrane</keyword>
<comment type="caution">
    <text evidence="17">The sequence shown here is derived from an EMBL/GenBank/DDBJ whole genome shotgun (WGS) entry which is preliminary data.</text>
</comment>
<sequence>MLARSTTLFFLGLTTLAAAGPTTEAEASALLGEAECQPYGYQPVTNAILAKQFPPIWVPVPSLQNDTDALAKFRSIEANIPKIAPKGENGVPSNTTVYDRAADPDCWWTQAQCVQPKAAGVKPDIFNVPEPRTLGYGFDDGPYCGHNAFYNYLSQKNQKATMFFVGSNVLNNPLQAQRAVADGHEICVHSWSHAFMTAFNNEQAYGELYFTMKAIKLVTGYTPKCWRPPRGDVDDRIRFIAQSLGLDNVMWKYDSFDWEKGLNGVTEDTVRSNYEKLISDASTGVLNTAGAIILAHELSNYTMQVAVDYYPKLAAAFDHIVPIAVAFNKTQPYAETDLTMPDFKQYIAQRPASSSNSSSSNNSNGKGDGKNDSSNSTNGKTSVSGASAAIVVRPLSTGGILLATLAVAIAML</sequence>
<gene>
    <name evidence="17" type="ORF">MIND_00932000</name>
</gene>
<dbReference type="Gene3D" id="3.20.20.370">
    <property type="entry name" value="Glycoside hydrolase/deacetylase"/>
    <property type="match status" value="1"/>
</dbReference>
<dbReference type="PROSITE" id="PS51677">
    <property type="entry name" value="NODB"/>
    <property type="match status" value="1"/>
</dbReference>
<protein>
    <recommendedName>
        <fullName evidence="12">chitin deacetylase</fullName>
        <ecNumber evidence="12">3.5.1.41</ecNumber>
    </recommendedName>
</protein>
<dbReference type="EC" id="3.5.1.41" evidence="12"/>
<dbReference type="InterPro" id="IPR011330">
    <property type="entry name" value="Glyco_hydro/deAcase_b/a-brl"/>
</dbReference>
<evidence type="ECO:0000256" key="2">
    <source>
        <dbReference type="ARBA" id="ARBA00004609"/>
    </source>
</evidence>
<dbReference type="Proteomes" id="UP000636479">
    <property type="component" value="Unassembled WGS sequence"/>
</dbReference>
<feature type="region of interest" description="Disordered" evidence="14">
    <location>
        <begin position="349"/>
        <end position="382"/>
    </location>
</feature>
<evidence type="ECO:0000256" key="12">
    <source>
        <dbReference type="ARBA" id="ARBA00024056"/>
    </source>
</evidence>
<keyword evidence="10" id="KW-0961">Cell wall biogenesis/degradation</keyword>
<evidence type="ECO:0000256" key="4">
    <source>
        <dbReference type="ARBA" id="ARBA00022622"/>
    </source>
</evidence>
<name>A0A8H6SEQ6_9AGAR</name>
<comment type="catalytic activity">
    <reaction evidence="13">
        <text>[(1-&gt;4)-N-acetyl-beta-D-glucosaminyl](n) + n H2O = chitosan + n acetate</text>
        <dbReference type="Rhea" id="RHEA:10464"/>
        <dbReference type="Rhea" id="RHEA-COMP:9593"/>
        <dbReference type="Rhea" id="RHEA-COMP:9597"/>
        <dbReference type="ChEBI" id="CHEBI:15377"/>
        <dbReference type="ChEBI" id="CHEBI:17029"/>
        <dbReference type="ChEBI" id="CHEBI:30089"/>
        <dbReference type="ChEBI" id="CHEBI:57704"/>
        <dbReference type="EC" id="3.5.1.41"/>
    </reaction>
    <physiologicalReaction direction="left-to-right" evidence="13">
        <dbReference type="Rhea" id="RHEA:10465"/>
    </physiologicalReaction>
</comment>
<evidence type="ECO:0000256" key="14">
    <source>
        <dbReference type="SAM" id="MobiDB-lite"/>
    </source>
</evidence>
<keyword evidence="4" id="KW-0336">GPI-anchor</keyword>
<keyword evidence="11" id="KW-0624">Polysaccharide degradation</keyword>
<evidence type="ECO:0000256" key="7">
    <source>
        <dbReference type="ARBA" id="ARBA00023277"/>
    </source>
</evidence>
<evidence type="ECO:0000313" key="18">
    <source>
        <dbReference type="Proteomes" id="UP000636479"/>
    </source>
</evidence>
<dbReference type="EMBL" id="JACAZF010000008">
    <property type="protein sequence ID" value="KAF7296997.1"/>
    <property type="molecule type" value="Genomic_DNA"/>
</dbReference>
<evidence type="ECO:0000256" key="8">
    <source>
        <dbReference type="ARBA" id="ARBA00023285"/>
    </source>
</evidence>
<accession>A0A8H6SEQ6</accession>
<evidence type="ECO:0000256" key="10">
    <source>
        <dbReference type="ARBA" id="ARBA00023316"/>
    </source>
</evidence>
<comment type="subcellular location">
    <subcellularLocation>
        <location evidence="2">Cell membrane</location>
        <topology evidence="2">Lipid-anchor</topology>
        <topology evidence="2">GPI-anchor</topology>
    </subcellularLocation>
</comment>
<evidence type="ECO:0000313" key="17">
    <source>
        <dbReference type="EMBL" id="KAF7296997.1"/>
    </source>
</evidence>
<organism evidence="17 18">
    <name type="scientific">Mycena indigotica</name>
    <dbReference type="NCBI Taxonomy" id="2126181"/>
    <lineage>
        <taxon>Eukaryota</taxon>
        <taxon>Fungi</taxon>
        <taxon>Dikarya</taxon>
        <taxon>Basidiomycota</taxon>
        <taxon>Agaricomycotina</taxon>
        <taxon>Agaricomycetes</taxon>
        <taxon>Agaricomycetidae</taxon>
        <taxon>Agaricales</taxon>
        <taxon>Marasmiineae</taxon>
        <taxon>Mycenaceae</taxon>
        <taxon>Mycena</taxon>
    </lineage>
</organism>
<dbReference type="RefSeq" id="XP_037217356.1">
    <property type="nucleotide sequence ID" value="XM_037365944.1"/>
</dbReference>
<keyword evidence="18" id="KW-1185">Reference proteome</keyword>
<dbReference type="OrthoDB" id="407355at2759"/>
<keyword evidence="15" id="KW-0732">Signal</keyword>
<keyword evidence="7" id="KW-0119">Carbohydrate metabolism</keyword>
<evidence type="ECO:0000256" key="13">
    <source>
        <dbReference type="ARBA" id="ARBA00048494"/>
    </source>
</evidence>
<dbReference type="GO" id="GO:0004099">
    <property type="term" value="F:chitin deacetylase activity"/>
    <property type="evidence" value="ECO:0007669"/>
    <property type="project" value="UniProtKB-EC"/>
</dbReference>
<feature type="compositionally biased region" description="Low complexity" evidence="14">
    <location>
        <begin position="353"/>
        <end position="365"/>
    </location>
</feature>
<dbReference type="InterPro" id="IPR050248">
    <property type="entry name" value="Polysacc_deacetylase_ArnD"/>
</dbReference>
<evidence type="ECO:0000259" key="16">
    <source>
        <dbReference type="PROSITE" id="PS51677"/>
    </source>
</evidence>
<dbReference type="AlphaFoldDB" id="A0A8H6SEQ6"/>
<feature type="signal peptide" evidence="15">
    <location>
        <begin position="1"/>
        <end position="19"/>
    </location>
</feature>
<dbReference type="InterPro" id="IPR002509">
    <property type="entry name" value="NODB_dom"/>
</dbReference>
<evidence type="ECO:0000256" key="9">
    <source>
        <dbReference type="ARBA" id="ARBA00023288"/>
    </source>
</evidence>
<evidence type="ECO:0000256" key="6">
    <source>
        <dbReference type="ARBA" id="ARBA00023136"/>
    </source>
</evidence>
<dbReference type="GeneID" id="59348460"/>
<dbReference type="SUPFAM" id="SSF88713">
    <property type="entry name" value="Glycoside hydrolase/deacetylase"/>
    <property type="match status" value="1"/>
</dbReference>
<keyword evidence="9" id="KW-0449">Lipoprotein</keyword>
<evidence type="ECO:0000256" key="3">
    <source>
        <dbReference type="ARBA" id="ARBA00022475"/>
    </source>
</evidence>
<comment type="cofactor">
    <cofactor evidence="1">
        <name>Co(2+)</name>
        <dbReference type="ChEBI" id="CHEBI:48828"/>
    </cofactor>
</comment>
<evidence type="ECO:0000256" key="5">
    <source>
        <dbReference type="ARBA" id="ARBA00023024"/>
    </source>
</evidence>
<dbReference type="GO" id="GO:0071555">
    <property type="term" value="P:cell wall organization"/>
    <property type="evidence" value="ECO:0007669"/>
    <property type="project" value="UniProtKB-KW"/>
</dbReference>
<keyword evidence="5" id="KW-0146">Chitin degradation</keyword>
<evidence type="ECO:0000256" key="15">
    <source>
        <dbReference type="SAM" id="SignalP"/>
    </source>
</evidence>
<reference evidence="17" key="1">
    <citation type="submission" date="2020-05" db="EMBL/GenBank/DDBJ databases">
        <title>Mycena genomes resolve the evolution of fungal bioluminescence.</title>
        <authorList>
            <person name="Tsai I.J."/>
        </authorList>
    </citation>
    <scope>NUCLEOTIDE SEQUENCE</scope>
    <source>
        <strain evidence="17">171206Taipei</strain>
    </source>
</reference>
<evidence type="ECO:0000256" key="1">
    <source>
        <dbReference type="ARBA" id="ARBA00001941"/>
    </source>
</evidence>
<dbReference type="GO" id="GO:0005886">
    <property type="term" value="C:plasma membrane"/>
    <property type="evidence" value="ECO:0007669"/>
    <property type="project" value="UniProtKB-SubCell"/>
</dbReference>
<evidence type="ECO:0000256" key="11">
    <source>
        <dbReference type="ARBA" id="ARBA00023326"/>
    </source>
</evidence>
<keyword evidence="6" id="KW-0472">Membrane</keyword>
<dbReference type="PANTHER" id="PTHR10587">
    <property type="entry name" value="GLYCOSYL TRANSFERASE-RELATED"/>
    <property type="match status" value="1"/>
</dbReference>